<evidence type="ECO:0008006" key="3">
    <source>
        <dbReference type="Google" id="ProtNLM"/>
    </source>
</evidence>
<keyword evidence="2" id="KW-1185">Reference proteome</keyword>
<name>A0ABY3FE08_9GAMM</name>
<dbReference type="RefSeq" id="WP_145237586.1">
    <property type="nucleotide sequence ID" value="NZ_VNFF01000008.1"/>
</dbReference>
<dbReference type="EMBL" id="VNFF01000008">
    <property type="protein sequence ID" value="TVU83559.1"/>
    <property type="molecule type" value="Genomic_DNA"/>
</dbReference>
<gene>
    <name evidence="1" type="ORF">FQP85_10285</name>
</gene>
<evidence type="ECO:0000313" key="2">
    <source>
        <dbReference type="Proteomes" id="UP000317938"/>
    </source>
</evidence>
<dbReference type="PROSITE" id="PS51257">
    <property type="entry name" value="PROKAR_LIPOPROTEIN"/>
    <property type="match status" value="1"/>
</dbReference>
<comment type="caution">
    <text evidence="1">The sequence shown here is derived from an EMBL/GenBank/DDBJ whole genome shotgun (WGS) entry which is preliminary data.</text>
</comment>
<accession>A0ABY3FE08</accession>
<protein>
    <recommendedName>
        <fullName evidence="3">YtxH domain-containing protein</fullName>
    </recommendedName>
</protein>
<dbReference type="Proteomes" id="UP000317938">
    <property type="component" value="Unassembled WGS sequence"/>
</dbReference>
<evidence type="ECO:0000313" key="1">
    <source>
        <dbReference type="EMBL" id="TVU83559.1"/>
    </source>
</evidence>
<proteinExistence type="predicted"/>
<reference evidence="1 2" key="1">
    <citation type="submission" date="2019-07" db="EMBL/GenBank/DDBJ databases">
        <title>Diversity of Bacteria from Kongsfjorden, Arctic.</title>
        <authorList>
            <person name="Yu Y."/>
        </authorList>
    </citation>
    <scope>NUCLEOTIDE SEQUENCE [LARGE SCALE GENOMIC DNA]</scope>
    <source>
        <strain evidence="1 2">SM1927</strain>
    </source>
</reference>
<sequence>MKSTTIKTAMIALFASFFIMGCEDNHAEEAGERIDEAVTDVQNKVEDACEEVKEGVNAKETNC</sequence>
<organism evidence="1 2">
    <name type="scientific">Pseudoalteromonas neustonica</name>
    <dbReference type="NCBI Taxonomy" id="1840331"/>
    <lineage>
        <taxon>Bacteria</taxon>
        <taxon>Pseudomonadati</taxon>
        <taxon>Pseudomonadota</taxon>
        <taxon>Gammaproteobacteria</taxon>
        <taxon>Alteromonadales</taxon>
        <taxon>Pseudoalteromonadaceae</taxon>
        <taxon>Pseudoalteromonas</taxon>
    </lineage>
</organism>